<comment type="caution">
    <text evidence="4">The sequence shown here is derived from an EMBL/GenBank/DDBJ whole genome shotgun (WGS) entry which is preliminary data.</text>
</comment>
<evidence type="ECO:0000313" key="5">
    <source>
        <dbReference type="Proteomes" id="UP001165121"/>
    </source>
</evidence>
<dbReference type="PANTHER" id="PTHR24096">
    <property type="entry name" value="LONG-CHAIN-FATTY-ACID--COA LIGASE"/>
    <property type="match status" value="1"/>
</dbReference>
<dbReference type="OrthoDB" id="6151993at2759"/>
<evidence type="ECO:0000256" key="2">
    <source>
        <dbReference type="ARBA" id="ARBA00022598"/>
    </source>
</evidence>
<dbReference type="PANTHER" id="PTHR24096:SF149">
    <property type="entry name" value="AMP-BINDING DOMAIN-CONTAINING PROTEIN-RELATED"/>
    <property type="match status" value="1"/>
</dbReference>
<evidence type="ECO:0000313" key="4">
    <source>
        <dbReference type="EMBL" id="GMF41766.1"/>
    </source>
</evidence>
<dbReference type="Gene3D" id="3.40.50.980">
    <property type="match status" value="1"/>
</dbReference>
<reference evidence="4" key="1">
    <citation type="submission" date="2023-04" db="EMBL/GenBank/DDBJ databases">
        <title>Phytophthora fragariaefolia NBRC 109709.</title>
        <authorList>
            <person name="Ichikawa N."/>
            <person name="Sato H."/>
            <person name="Tonouchi N."/>
        </authorList>
    </citation>
    <scope>NUCLEOTIDE SEQUENCE</scope>
    <source>
        <strain evidence="4">NBRC 109709</strain>
    </source>
</reference>
<dbReference type="Pfam" id="PF00501">
    <property type="entry name" value="AMP-binding"/>
    <property type="match status" value="1"/>
</dbReference>
<dbReference type="GO" id="GO:0016405">
    <property type="term" value="F:CoA-ligase activity"/>
    <property type="evidence" value="ECO:0007669"/>
    <property type="project" value="TreeGrafter"/>
</dbReference>
<dbReference type="SUPFAM" id="SSF56801">
    <property type="entry name" value="Acetyl-CoA synthetase-like"/>
    <property type="match status" value="1"/>
</dbReference>
<keyword evidence="5" id="KW-1185">Reference proteome</keyword>
<sequence length="79" mass="8664">MVVPPGFEPETFLRTVVKYKLTKLNLAPPLVTFLAKHPIVDKYDLSHVAHVGSEGAPLDKEVEYAVLQRLGSECCKATG</sequence>
<dbReference type="InterPro" id="IPR000873">
    <property type="entry name" value="AMP-dep_synth/lig_dom"/>
</dbReference>
<protein>
    <submittedName>
        <fullName evidence="4">Unnamed protein product</fullName>
    </submittedName>
</protein>
<keyword evidence="2" id="KW-0436">Ligase</keyword>
<organism evidence="4 5">
    <name type="scientific">Phytophthora fragariaefolia</name>
    <dbReference type="NCBI Taxonomy" id="1490495"/>
    <lineage>
        <taxon>Eukaryota</taxon>
        <taxon>Sar</taxon>
        <taxon>Stramenopiles</taxon>
        <taxon>Oomycota</taxon>
        <taxon>Peronosporomycetes</taxon>
        <taxon>Peronosporales</taxon>
        <taxon>Peronosporaceae</taxon>
        <taxon>Phytophthora</taxon>
    </lineage>
</organism>
<proteinExistence type="inferred from homology"/>
<accession>A0A9W7CV87</accession>
<gene>
    <name evidence="4" type="ORF">Pfra01_001335900</name>
</gene>
<name>A0A9W7CV87_9STRA</name>
<feature type="domain" description="AMP-dependent synthetase/ligase" evidence="3">
    <location>
        <begin position="2"/>
        <end position="72"/>
    </location>
</feature>
<evidence type="ECO:0000256" key="1">
    <source>
        <dbReference type="ARBA" id="ARBA00006432"/>
    </source>
</evidence>
<dbReference type="Proteomes" id="UP001165121">
    <property type="component" value="Unassembled WGS sequence"/>
</dbReference>
<evidence type="ECO:0000259" key="3">
    <source>
        <dbReference type="Pfam" id="PF00501"/>
    </source>
</evidence>
<dbReference type="AlphaFoldDB" id="A0A9W7CV87"/>
<dbReference type="EMBL" id="BSXT01001373">
    <property type="protein sequence ID" value="GMF41766.1"/>
    <property type="molecule type" value="Genomic_DNA"/>
</dbReference>
<comment type="similarity">
    <text evidence="1">Belongs to the ATP-dependent AMP-binding enzyme family.</text>
</comment>